<dbReference type="PANTHER" id="PTHR43677:SF1">
    <property type="entry name" value="ACRYLYL-COA REDUCTASE ACUI-RELATED"/>
    <property type="match status" value="1"/>
</dbReference>
<dbReference type="InterPro" id="IPR036291">
    <property type="entry name" value="NAD(P)-bd_dom_sf"/>
</dbReference>
<dbReference type="EMBL" id="OBQF01000006">
    <property type="protein sequence ID" value="SOC44561.1"/>
    <property type="molecule type" value="Genomic_DNA"/>
</dbReference>
<evidence type="ECO:0000313" key="2">
    <source>
        <dbReference type="EMBL" id="SOC44561.1"/>
    </source>
</evidence>
<dbReference type="SMART" id="SM00829">
    <property type="entry name" value="PKS_ER"/>
    <property type="match status" value="1"/>
</dbReference>
<sequence length="337" mass="36895">MSSFKALVVDKVDGNPEMSIQTLTTDQLTSGDVLIKVHYSSVNYKDAMIAVNGQFAEKFPMVPGIDLAGEVVESVNEDFQPGDQVLATSYYIGTRNFGGFSEYAKIPAEWLVPLPEGLTLRESMILGTAGFTAALSIDKLEQNGLRPDDGKVLVAGASGGVGSISVNMLSDIGYHVEASTGHMEEVQYLKSIGAKRVIHRDEVTDEEDKPIRKRQWIAAIDPIGGKTTQYILSSLDYGGYVATCGLVGGVEVKTTVLPFISRNIQWIGVDSVKFPMEGRKKIWDRLATDLKPSKLSRDIATEITLNELPDTLKEILKGQIRGRFIVNFIKDSDEETE</sequence>
<dbReference type="InterPro" id="IPR013154">
    <property type="entry name" value="ADH-like_N"/>
</dbReference>
<feature type="domain" description="Enoyl reductase (ER)" evidence="1">
    <location>
        <begin position="14"/>
        <end position="326"/>
    </location>
</feature>
<dbReference type="Pfam" id="PF08240">
    <property type="entry name" value="ADH_N"/>
    <property type="match status" value="1"/>
</dbReference>
<gene>
    <name evidence="2" type="ORF">SAMN05878391_2412</name>
</gene>
<dbReference type="InterPro" id="IPR014188">
    <property type="entry name" value="Acrylyl-CoA_reductase_AcuI"/>
</dbReference>
<evidence type="ECO:0000313" key="3">
    <source>
        <dbReference type="Proteomes" id="UP000219412"/>
    </source>
</evidence>
<dbReference type="InterPro" id="IPR051397">
    <property type="entry name" value="Zn-ADH-like_protein"/>
</dbReference>
<dbReference type="NCBIfam" id="TIGR02823">
    <property type="entry name" value="oxido_YhdH"/>
    <property type="match status" value="1"/>
</dbReference>
<dbReference type="OrthoDB" id="9782155at2"/>
<dbReference type="InterPro" id="IPR011032">
    <property type="entry name" value="GroES-like_sf"/>
</dbReference>
<dbReference type="RefSeq" id="WP_097042453.1">
    <property type="nucleotide sequence ID" value="NZ_OBQF01000006.1"/>
</dbReference>
<dbReference type="InterPro" id="IPR013149">
    <property type="entry name" value="ADH-like_C"/>
</dbReference>
<name>A0A285UWE8_9STAP</name>
<dbReference type="Pfam" id="PF00107">
    <property type="entry name" value="ADH_zinc_N"/>
    <property type="match status" value="1"/>
</dbReference>
<dbReference type="Proteomes" id="UP000219412">
    <property type="component" value="Unassembled WGS sequence"/>
</dbReference>
<evidence type="ECO:0000259" key="1">
    <source>
        <dbReference type="SMART" id="SM00829"/>
    </source>
</evidence>
<dbReference type="Gene3D" id="3.90.180.10">
    <property type="entry name" value="Medium-chain alcohol dehydrogenases, catalytic domain"/>
    <property type="match status" value="1"/>
</dbReference>
<reference evidence="3" key="1">
    <citation type="submission" date="2017-08" db="EMBL/GenBank/DDBJ databases">
        <authorList>
            <person name="Varghese N."/>
            <person name="Submissions S."/>
        </authorList>
    </citation>
    <scope>NUCLEOTIDE SEQUENCE [LARGE SCALE GENOMIC DNA]</scope>
    <source>
        <strain evidence="3">DSM 23173</strain>
    </source>
</reference>
<organism evidence="2 3">
    <name type="scientific">Salinicoccus kekensis</name>
    <dbReference type="NCBI Taxonomy" id="714307"/>
    <lineage>
        <taxon>Bacteria</taxon>
        <taxon>Bacillati</taxon>
        <taxon>Bacillota</taxon>
        <taxon>Bacilli</taxon>
        <taxon>Bacillales</taxon>
        <taxon>Staphylococcaceae</taxon>
        <taxon>Salinicoccus</taxon>
    </lineage>
</organism>
<dbReference type="SUPFAM" id="SSF51735">
    <property type="entry name" value="NAD(P)-binding Rossmann-fold domains"/>
    <property type="match status" value="1"/>
</dbReference>
<dbReference type="GO" id="GO:0043957">
    <property type="term" value="F:acryloyl-CoA reductase (NADPH) activity"/>
    <property type="evidence" value="ECO:0007669"/>
    <property type="project" value="TreeGrafter"/>
</dbReference>
<dbReference type="InterPro" id="IPR020843">
    <property type="entry name" value="ER"/>
</dbReference>
<dbReference type="PANTHER" id="PTHR43677">
    <property type="entry name" value="SHORT-CHAIN DEHYDROGENASE/REDUCTASE"/>
    <property type="match status" value="1"/>
</dbReference>
<protein>
    <submittedName>
        <fullName evidence="2">Putative YhdH/YhfP family quinone oxidoreductase</fullName>
    </submittedName>
</protein>
<dbReference type="Gene3D" id="3.40.50.720">
    <property type="entry name" value="NAD(P)-binding Rossmann-like Domain"/>
    <property type="match status" value="1"/>
</dbReference>
<proteinExistence type="predicted"/>
<keyword evidence="3" id="KW-1185">Reference proteome</keyword>
<accession>A0A285UWE8</accession>
<dbReference type="AlphaFoldDB" id="A0A285UWE8"/>
<dbReference type="SUPFAM" id="SSF50129">
    <property type="entry name" value="GroES-like"/>
    <property type="match status" value="1"/>
</dbReference>